<dbReference type="Proteomes" id="UP000000851">
    <property type="component" value="Chromosome"/>
</dbReference>
<keyword evidence="3" id="KW-1185">Reference proteome</keyword>
<dbReference type="KEGG" id="cai:Caci_8913"/>
<dbReference type="InParanoid" id="C7Q3W8"/>
<dbReference type="HOGENOM" id="CLU_1076423_0_0_11"/>
<evidence type="ECO:0000256" key="1">
    <source>
        <dbReference type="SAM" id="MobiDB-lite"/>
    </source>
</evidence>
<dbReference type="AlphaFoldDB" id="C7Q3W8"/>
<evidence type="ECO:0000313" key="3">
    <source>
        <dbReference type="Proteomes" id="UP000000851"/>
    </source>
</evidence>
<gene>
    <name evidence="2" type="ordered locus">Caci_8913</name>
</gene>
<organism evidence="2 3">
    <name type="scientific">Catenulispora acidiphila (strain DSM 44928 / JCM 14897 / NBRC 102108 / NRRL B-24433 / ID139908)</name>
    <dbReference type="NCBI Taxonomy" id="479433"/>
    <lineage>
        <taxon>Bacteria</taxon>
        <taxon>Bacillati</taxon>
        <taxon>Actinomycetota</taxon>
        <taxon>Actinomycetes</taxon>
        <taxon>Catenulisporales</taxon>
        <taxon>Catenulisporaceae</taxon>
        <taxon>Catenulispora</taxon>
    </lineage>
</organism>
<dbReference type="EMBL" id="CP001700">
    <property type="protein sequence ID" value="ACU77726.1"/>
    <property type="molecule type" value="Genomic_DNA"/>
</dbReference>
<evidence type="ECO:0000313" key="2">
    <source>
        <dbReference type="EMBL" id="ACU77726.1"/>
    </source>
</evidence>
<feature type="compositionally biased region" description="Pro residues" evidence="1">
    <location>
        <begin position="1"/>
        <end position="10"/>
    </location>
</feature>
<reference evidence="2 3" key="1">
    <citation type="journal article" date="2009" name="Stand. Genomic Sci.">
        <title>Complete genome sequence of Catenulispora acidiphila type strain (ID 139908).</title>
        <authorList>
            <person name="Copeland A."/>
            <person name="Lapidus A."/>
            <person name="Glavina Del Rio T."/>
            <person name="Nolan M."/>
            <person name="Lucas S."/>
            <person name="Chen F."/>
            <person name="Tice H."/>
            <person name="Cheng J.F."/>
            <person name="Bruce D."/>
            <person name="Goodwin L."/>
            <person name="Pitluck S."/>
            <person name="Mikhailova N."/>
            <person name="Pati A."/>
            <person name="Ivanova N."/>
            <person name="Mavromatis K."/>
            <person name="Chen A."/>
            <person name="Palaniappan K."/>
            <person name="Chain P."/>
            <person name="Land M."/>
            <person name="Hauser L."/>
            <person name="Chang Y.J."/>
            <person name="Jeffries C.D."/>
            <person name="Chertkov O."/>
            <person name="Brettin T."/>
            <person name="Detter J.C."/>
            <person name="Han C."/>
            <person name="Ali Z."/>
            <person name="Tindall B.J."/>
            <person name="Goker M."/>
            <person name="Bristow J."/>
            <person name="Eisen J.A."/>
            <person name="Markowitz V."/>
            <person name="Hugenholtz P."/>
            <person name="Kyrpides N.C."/>
            <person name="Klenk H.P."/>
        </authorList>
    </citation>
    <scope>NUCLEOTIDE SEQUENCE [LARGE SCALE GENOMIC DNA]</scope>
    <source>
        <strain evidence="3">DSM 44928 / JCM 14897 / NBRC 102108 / NRRL B-24433 / ID139908</strain>
    </source>
</reference>
<accession>C7Q3W8</accession>
<name>C7Q3W8_CATAD</name>
<sequence>MLAAFQPPPGAAEAGSRPDPLPSALGEPPMRSGAQTQVDAVGWYQSSESPDQVLAAVRAHPPTGSSLSAWSDGGSSAPAFVSFAFPGADGSLIVTPATGADGRTIIRLDADVDWTPSRPAGSALGYGAPSVSVVTITGLNPQFALPPAQTRVATATAPLIVHQVVDLLNALQPPIPGARSCPMDDGTRVRITLPGLATVDAEAGGCGGVTLTPQDGAPQHYAGAGDLITKVYALFGITWSRTGGLPPSIERTEASGTR</sequence>
<protein>
    <submittedName>
        <fullName evidence="2">Uncharacterized protein</fullName>
    </submittedName>
</protein>
<feature type="region of interest" description="Disordered" evidence="1">
    <location>
        <begin position="1"/>
        <end position="39"/>
    </location>
</feature>
<proteinExistence type="predicted"/>